<dbReference type="RefSeq" id="WP_085619558.1">
    <property type="nucleotide sequence ID" value="NZ_JFKB01000008.1"/>
</dbReference>
<keyword evidence="2" id="KW-0808">Transferase</keyword>
<dbReference type="EMBL" id="JFKB01000008">
    <property type="protein sequence ID" value="OSQ47461.1"/>
    <property type="molecule type" value="Genomic_DNA"/>
</dbReference>
<keyword evidence="5" id="KW-0067">ATP-binding</keyword>
<evidence type="ECO:0000256" key="5">
    <source>
        <dbReference type="ARBA" id="ARBA00022840"/>
    </source>
</evidence>
<dbReference type="InterPro" id="IPR042213">
    <property type="entry name" value="NBD_C_sf"/>
</dbReference>
<keyword evidence="3" id="KW-0547">Nucleotide-binding</keyword>
<evidence type="ECO:0000256" key="1">
    <source>
        <dbReference type="ARBA" id="ARBA00005715"/>
    </source>
</evidence>
<protein>
    <recommendedName>
        <fullName evidence="11">Four-carbon acid sugar kinase family protein</fullName>
    </recommendedName>
</protein>
<evidence type="ECO:0000313" key="10">
    <source>
        <dbReference type="Proteomes" id="UP000193396"/>
    </source>
</evidence>
<accession>A0A1Y2LAB4</accession>
<dbReference type="InterPro" id="IPR010737">
    <property type="entry name" value="4-carb_acid_sugar_kinase_N"/>
</dbReference>
<dbReference type="SUPFAM" id="SSF142764">
    <property type="entry name" value="YgbK-like"/>
    <property type="match status" value="1"/>
</dbReference>
<reference evidence="9 10" key="1">
    <citation type="submission" date="2014-03" db="EMBL/GenBank/DDBJ databases">
        <title>The draft genome sequence of Thalassospira alkalitolerans JCM 18968.</title>
        <authorList>
            <person name="Lai Q."/>
            <person name="Shao Z."/>
        </authorList>
    </citation>
    <scope>NUCLEOTIDE SEQUENCE [LARGE SCALE GENOMIC DNA]</scope>
    <source>
        <strain evidence="9 10">JCM 18968</strain>
    </source>
</reference>
<evidence type="ECO:0000259" key="8">
    <source>
        <dbReference type="Pfam" id="PF17042"/>
    </source>
</evidence>
<dbReference type="Pfam" id="PF17042">
    <property type="entry name" value="NBD_C"/>
    <property type="match status" value="1"/>
</dbReference>
<dbReference type="Pfam" id="PF07005">
    <property type="entry name" value="SBD_N"/>
    <property type="match status" value="1"/>
</dbReference>
<name>A0A1Y2LAB4_9PROT</name>
<sequence>MADIVFCADDFTGASDTLATLARAGKSARLYLSPPRISDHPEIAGLDAIGVATSLRALSVKDGINRMNELVAGLSGAGGKIHHFKICSTFDSSPRIGNIAQVADCFAKGINAHWQAIIGGQPSLGRYCVFGNLFAAASNGTIHRIDRHPVMRTHPVTPMAEADLRQHLNAQGWPDVGLIDVTLIRRGARALTAEIQNRMAAGETHTLFDAAENHDLEIIGQALRAIAVNTKILCIGASSVAQALTASNRANDTPPIKTAPAPIPQRNGPVFAFAGSRSPLTAQQVAATRHLHKIEITPGNLMDPTGFADMTKACMDVLADGKHLLATLGDDAAHGIGGHELAKASARFIANVITQTRIGFLAIAGGDTSSLAVLELPIDSLSFVEDFDRGVPVIRAHGSDPQLDGLEMILKGGQMGQTDIFDQVVNRTETGSRTR</sequence>
<feature type="domain" description="Four-carbon acid sugar kinase N-terminal" evidence="7">
    <location>
        <begin position="4"/>
        <end position="244"/>
    </location>
</feature>
<keyword evidence="6" id="KW-0119">Carbohydrate metabolism</keyword>
<dbReference type="Gene3D" id="3.40.980.20">
    <property type="entry name" value="Four-carbon acid sugar kinase, nucleotide binding domain"/>
    <property type="match status" value="1"/>
</dbReference>
<proteinExistence type="inferred from homology"/>
<organism evidence="9 10">
    <name type="scientific">Thalassospira alkalitolerans</name>
    <dbReference type="NCBI Taxonomy" id="1293890"/>
    <lineage>
        <taxon>Bacteria</taxon>
        <taxon>Pseudomonadati</taxon>
        <taxon>Pseudomonadota</taxon>
        <taxon>Alphaproteobacteria</taxon>
        <taxon>Rhodospirillales</taxon>
        <taxon>Thalassospiraceae</taxon>
        <taxon>Thalassospira</taxon>
    </lineage>
</organism>
<evidence type="ECO:0000259" key="7">
    <source>
        <dbReference type="Pfam" id="PF07005"/>
    </source>
</evidence>
<evidence type="ECO:0000256" key="4">
    <source>
        <dbReference type="ARBA" id="ARBA00022777"/>
    </source>
</evidence>
<dbReference type="GO" id="GO:0005524">
    <property type="term" value="F:ATP binding"/>
    <property type="evidence" value="ECO:0007669"/>
    <property type="project" value="UniProtKB-KW"/>
</dbReference>
<dbReference type="AlphaFoldDB" id="A0A1Y2LAB4"/>
<dbReference type="Gene3D" id="3.40.50.10840">
    <property type="entry name" value="Putative sugar-binding, N-terminal domain"/>
    <property type="match status" value="1"/>
</dbReference>
<dbReference type="InterPro" id="IPR031475">
    <property type="entry name" value="NBD_C"/>
</dbReference>
<evidence type="ECO:0008006" key="11">
    <source>
        <dbReference type="Google" id="ProtNLM"/>
    </source>
</evidence>
<keyword evidence="4" id="KW-0418">Kinase</keyword>
<dbReference type="STRING" id="1293890.TALK_13100"/>
<evidence type="ECO:0000256" key="6">
    <source>
        <dbReference type="ARBA" id="ARBA00023277"/>
    </source>
</evidence>
<comment type="similarity">
    <text evidence="1">Belongs to the four-carbon acid sugar kinase family.</text>
</comment>
<evidence type="ECO:0000313" key="9">
    <source>
        <dbReference type="EMBL" id="OSQ47461.1"/>
    </source>
</evidence>
<gene>
    <name evidence="9" type="ORF">TALK_13100</name>
</gene>
<feature type="domain" description="Four-carbon acid sugar kinase nucleotide binding" evidence="8">
    <location>
        <begin position="273"/>
        <end position="421"/>
    </location>
</feature>
<dbReference type="GO" id="GO:0016301">
    <property type="term" value="F:kinase activity"/>
    <property type="evidence" value="ECO:0007669"/>
    <property type="project" value="UniProtKB-KW"/>
</dbReference>
<dbReference type="InterPro" id="IPR037051">
    <property type="entry name" value="4-carb_acid_sugar_kinase_N_sf"/>
</dbReference>
<evidence type="ECO:0000256" key="3">
    <source>
        <dbReference type="ARBA" id="ARBA00022741"/>
    </source>
</evidence>
<comment type="caution">
    <text evidence="9">The sequence shown here is derived from an EMBL/GenBank/DDBJ whole genome shotgun (WGS) entry which is preliminary data.</text>
</comment>
<dbReference type="OrthoDB" id="7686359at2"/>
<keyword evidence="10" id="KW-1185">Reference proteome</keyword>
<evidence type="ECO:0000256" key="2">
    <source>
        <dbReference type="ARBA" id="ARBA00022679"/>
    </source>
</evidence>
<dbReference type="Proteomes" id="UP000193396">
    <property type="component" value="Unassembled WGS sequence"/>
</dbReference>